<sequence>MAIINQLSEGAGLTGLANPKTQSDAMPDSSRRMQHVIPPLRVSRRLHLLMLSYSFIHCFSSTAKLDRGDRDMKGRRRLVATQKYPRGENEKVS</sequence>
<name>A0A2P2JDA6_RHIMU</name>
<accession>A0A2P2JDA6</accession>
<evidence type="ECO:0000313" key="2">
    <source>
        <dbReference type="EMBL" id="MBW91448.1"/>
    </source>
</evidence>
<evidence type="ECO:0000256" key="1">
    <source>
        <dbReference type="SAM" id="MobiDB-lite"/>
    </source>
</evidence>
<feature type="region of interest" description="Disordered" evidence="1">
    <location>
        <begin position="66"/>
        <end position="93"/>
    </location>
</feature>
<dbReference type="AlphaFoldDB" id="A0A2P2JDA6"/>
<proteinExistence type="predicted"/>
<organism evidence="2">
    <name type="scientific">Rhizophora mucronata</name>
    <name type="common">Asiatic mangrove</name>
    <dbReference type="NCBI Taxonomy" id="61149"/>
    <lineage>
        <taxon>Eukaryota</taxon>
        <taxon>Viridiplantae</taxon>
        <taxon>Streptophyta</taxon>
        <taxon>Embryophyta</taxon>
        <taxon>Tracheophyta</taxon>
        <taxon>Spermatophyta</taxon>
        <taxon>Magnoliopsida</taxon>
        <taxon>eudicotyledons</taxon>
        <taxon>Gunneridae</taxon>
        <taxon>Pentapetalae</taxon>
        <taxon>rosids</taxon>
        <taxon>fabids</taxon>
        <taxon>Malpighiales</taxon>
        <taxon>Rhizophoraceae</taxon>
        <taxon>Rhizophora</taxon>
    </lineage>
</organism>
<protein>
    <submittedName>
        <fullName evidence="2">Uncharacterized protein</fullName>
    </submittedName>
</protein>
<dbReference type="EMBL" id="GGEC01010965">
    <property type="protein sequence ID" value="MBW91448.1"/>
    <property type="molecule type" value="Transcribed_RNA"/>
</dbReference>
<reference evidence="2" key="1">
    <citation type="submission" date="2018-02" db="EMBL/GenBank/DDBJ databases">
        <title>Rhizophora mucronata_Transcriptome.</title>
        <authorList>
            <person name="Meera S.P."/>
            <person name="Sreeshan A."/>
            <person name="Augustine A."/>
        </authorList>
    </citation>
    <scope>NUCLEOTIDE SEQUENCE</scope>
    <source>
        <tissue evidence="2">Leaf</tissue>
    </source>
</reference>